<dbReference type="SUPFAM" id="SSF48652">
    <property type="entry name" value="Tetraspanin"/>
    <property type="match status" value="1"/>
</dbReference>
<feature type="compositionally biased region" description="Polar residues" evidence="13">
    <location>
        <begin position="1"/>
        <end position="13"/>
    </location>
</feature>
<dbReference type="Gene3D" id="1.10.1450.10">
    <property type="entry name" value="Tetraspanin"/>
    <property type="match status" value="1"/>
</dbReference>
<dbReference type="InterPro" id="IPR018499">
    <property type="entry name" value="Tetraspanin/Peripherin"/>
</dbReference>
<gene>
    <name evidence="15" type="primary">TSPAN10</name>
</gene>
<keyword evidence="3" id="KW-1003">Cell membrane</keyword>
<dbReference type="GO" id="GO:0005886">
    <property type="term" value="C:plasma membrane"/>
    <property type="evidence" value="ECO:0000318"/>
    <property type="project" value="GO_Central"/>
</dbReference>
<feature type="transmembrane region" description="Helical" evidence="14">
    <location>
        <begin position="266"/>
        <end position="288"/>
    </location>
</feature>
<evidence type="ECO:0000256" key="12">
    <source>
        <dbReference type="ARBA" id="ARBA00083961"/>
    </source>
</evidence>
<dbReference type="OrthoDB" id="8122038at2759"/>
<evidence type="ECO:0000256" key="5">
    <source>
        <dbReference type="ARBA" id="ARBA00022989"/>
    </source>
</evidence>
<keyword evidence="6 14" id="KW-0472">Membrane</keyword>
<evidence type="ECO:0000256" key="13">
    <source>
        <dbReference type="SAM" id="MobiDB-lite"/>
    </source>
</evidence>
<dbReference type="Ensembl" id="ENSCAFT00845017963.1">
    <property type="protein sequence ID" value="ENSCAFP00845013992.1"/>
    <property type="gene ID" value="ENSCAFG00845010214.1"/>
</dbReference>
<keyword evidence="8" id="KW-0325">Glycoprotein</keyword>
<evidence type="ECO:0000313" key="15">
    <source>
        <dbReference type="Ensembl" id="ENSCAFP00845013992.1"/>
    </source>
</evidence>
<evidence type="ECO:0000256" key="7">
    <source>
        <dbReference type="ARBA" id="ARBA00023157"/>
    </source>
</evidence>
<feature type="transmembrane region" description="Helical" evidence="14">
    <location>
        <begin position="340"/>
        <end position="360"/>
    </location>
</feature>
<evidence type="ECO:0000256" key="14">
    <source>
        <dbReference type="SAM" id="Phobius"/>
    </source>
</evidence>
<evidence type="ECO:0000256" key="11">
    <source>
        <dbReference type="ARBA" id="ARBA00073330"/>
    </source>
</evidence>
<proteinExistence type="inferred from homology"/>
<dbReference type="PANTHER" id="PTHR19282:SF550">
    <property type="entry name" value="TETRASPANIN-10"/>
    <property type="match status" value="1"/>
</dbReference>
<dbReference type="PRINTS" id="PR00259">
    <property type="entry name" value="TMFOUR"/>
</dbReference>
<keyword evidence="16" id="KW-1185">Reference proteome</keyword>
<dbReference type="GO" id="GO:0019899">
    <property type="term" value="F:enzyme binding"/>
    <property type="evidence" value="ECO:0007669"/>
    <property type="project" value="UniProtKB-ARBA"/>
</dbReference>
<organism evidence="15 16">
    <name type="scientific">Canis lupus familiaris</name>
    <name type="common">Dog</name>
    <name type="synonym">Canis familiaris</name>
    <dbReference type="NCBI Taxonomy" id="9615"/>
    <lineage>
        <taxon>Eukaryota</taxon>
        <taxon>Metazoa</taxon>
        <taxon>Chordata</taxon>
        <taxon>Craniata</taxon>
        <taxon>Vertebrata</taxon>
        <taxon>Euteleostomi</taxon>
        <taxon>Mammalia</taxon>
        <taxon>Eutheria</taxon>
        <taxon>Laurasiatheria</taxon>
        <taxon>Carnivora</taxon>
        <taxon>Caniformia</taxon>
        <taxon>Canidae</taxon>
        <taxon>Canis</taxon>
    </lineage>
</organism>
<keyword evidence="4 14" id="KW-0812">Transmembrane</keyword>
<dbReference type="Pfam" id="PF00335">
    <property type="entry name" value="Tetraspanin"/>
    <property type="match status" value="1"/>
</dbReference>
<dbReference type="FunFam" id="1.10.1450.10:FF:000033">
    <property type="entry name" value="Tetraspanin"/>
    <property type="match status" value="1"/>
</dbReference>
<evidence type="ECO:0000256" key="8">
    <source>
        <dbReference type="ARBA" id="ARBA00023180"/>
    </source>
</evidence>
<comment type="similarity">
    <text evidence="2">Belongs to the tetraspanin (TM4SF) family.</text>
</comment>
<keyword evidence="5 14" id="KW-1133">Transmembrane helix</keyword>
<evidence type="ECO:0000313" key="16">
    <source>
        <dbReference type="Proteomes" id="UP000805418"/>
    </source>
</evidence>
<evidence type="ECO:0000256" key="9">
    <source>
        <dbReference type="ARBA" id="ARBA00056995"/>
    </source>
</evidence>
<reference evidence="15" key="3">
    <citation type="submission" date="2025-09" db="UniProtKB">
        <authorList>
            <consortium name="Ensembl"/>
        </authorList>
    </citation>
    <scope>IDENTIFICATION</scope>
    <source>
        <strain evidence="15">Boxer</strain>
    </source>
</reference>
<evidence type="ECO:0000256" key="6">
    <source>
        <dbReference type="ARBA" id="ARBA00023136"/>
    </source>
</evidence>
<evidence type="ECO:0000256" key="3">
    <source>
        <dbReference type="ARBA" id="ARBA00022475"/>
    </source>
</evidence>
<protein>
    <recommendedName>
        <fullName evidence="11">Tetraspanin-10</fullName>
    </recommendedName>
    <alternativeName>
        <fullName evidence="12">Oculospanin</fullName>
    </alternativeName>
</protein>
<dbReference type="FunCoup" id="A0A8I3NQK8">
    <property type="interactions" value="4"/>
</dbReference>
<evidence type="ECO:0000256" key="10">
    <source>
        <dbReference type="ARBA" id="ARBA00065402"/>
    </source>
</evidence>
<comment type="function">
    <text evidence="9">Part of TspanC8 subgroup, composed of 6 members that interact with the transmembrane metalloprotease ADAM10. This interaction is required for ADAM10 exit from the endoplasmic reticulum and for enzymatic maturation and trafficking to the cell surface as well as substrate specificity. Different TspanC8/ADAM10 complexes have distinct substrates.</text>
</comment>
<reference evidence="15" key="2">
    <citation type="submission" date="2025-08" db="UniProtKB">
        <authorList>
            <consortium name="Ensembl"/>
        </authorList>
    </citation>
    <scope>IDENTIFICATION</scope>
    <source>
        <strain evidence="15">Boxer</strain>
    </source>
</reference>
<dbReference type="PANTHER" id="PTHR19282">
    <property type="entry name" value="TETRASPANIN"/>
    <property type="match status" value="1"/>
</dbReference>
<dbReference type="InterPro" id="IPR008952">
    <property type="entry name" value="Tetraspanin_EC2_sf"/>
</dbReference>
<dbReference type="CDD" id="cd03167">
    <property type="entry name" value="oculospanin_like_LEL"/>
    <property type="match status" value="1"/>
</dbReference>
<feature type="compositionally biased region" description="Low complexity" evidence="13">
    <location>
        <begin position="21"/>
        <end position="65"/>
    </location>
</feature>
<feature type="transmembrane region" description="Helical" evidence="14">
    <location>
        <begin position="308"/>
        <end position="328"/>
    </location>
</feature>
<evidence type="ECO:0000256" key="2">
    <source>
        <dbReference type="ARBA" id="ARBA00006840"/>
    </source>
</evidence>
<feature type="region of interest" description="Disordered" evidence="13">
    <location>
        <begin position="1"/>
        <end position="91"/>
    </location>
</feature>
<comment type="subcellular location">
    <subcellularLocation>
        <location evidence="1">Cell membrane</location>
        <topology evidence="1">Multi-pass membrane protein</topology>
    </subcellularLocation>
</comment>
<feature type="transmembrane region" description="Helical" evidence="14">
    <location>
        <begin position="480"/>
        <end position="504"/>
    </location>
</feature>
<evidence type="ECO:0000256" key="4">
    <source>
        <dbReference type="ARBA" id="ARBA00022692"/>
    </source>
</evidence>
<sequence>MKGPSGQTFSRLPQTPAVGCSSAGGPPLLPTLGTTSAAGRGRGSCSGPARAPSSCPASPAGAAVRAARRSERGADGGVLAAGWPDGGCTRRRPRGQPFVVGWGSPPGLAGWGSPPGLMLWLPRAWGPRPPRSEGRRDGRVLADTCCPGSPCLASTVNGPSGAWLHGTRPLEPPRPPRASEPLPCCQAPTPGHQQVTCLSSIMLRLRSPCLFLVPPQGAGCWALPGSSPLTSHHPGPAPREDQIWRAGGDPASPLPLGSSCLKYLTFLFNFVFSLLGLLALAIGLWGLAVKGPLGSGGVALPRDPMLGLALGGLAVGAVSLAGCLGALCENACLLHCFSGGLLAFLLLEAVLGALLVALWGPLQDGLEYTLRAAVAHYQDDPDLHFLIDQVQRGLQCCGVSSYQDWTRNLHFNCSSPGAQACSLPASCCIRPREDAAAVSDPCGLGALGLDEEAAQRVVHLQGCGPLLRGWLRRSLRATGVYAIAVVAVQGAELLLAAGLLRALAVRKGLLQSSRTAGTGAPRERPPA</sequence>
<dbReference type="Proteomes" id="UP000805418">
    <property type="component" value="Chromosome 9"/>
</dbReference>
<evidence type="ECO:0000256" key="1">
    <source>
        <dbReference type="ARBA" id="ARBA00004651"/>
    </source>
</evidence>
<name>A0A8I3NQK8_CANLF</name>
<accession>A0A8I3NQK8</accession>
<reference evidence="15" key="1">
    <citation type="submission" date="2020-03" db="EMBL/GenBank/DDBJ databases">
        <title>Long-read based genome assembly of a Labrador retriever dog.</title>
        <authorList>
            <person name="Eory L."/>
            <person name="Zhang W."/>
            <person name="Schoenebeck J."/>
        </authorList>
    </citation>
    <scope>NUCLEOTIDE SEQUENCE [LARGE SCALE GENOMIC DNA]</scope>
    <source>
        <strain evidence="15">Labrador retriever</strain>
    </source>
</reference>
<dbReference type="GeneTree" id="ENSGT00940000160874"/>
<dbReference type="AlphaFoldDB" id="A0A8I3NQK8"/>
<comment type="subunit">
    <text evidence="10">Interacts with ADAM10.</text>
</comment>
<keyword evidence="7" id="KW-1015">Disulfide bond</keyword>